<dbReference type="Gene3D" id="3.30.565.10">
    <property type="entry name" value="Histidine kinase-like ATPase, C-terminal domain"/>
    <property type="match status" value="1"/>
</dbReference>
<comment type="caution">
    <text evidence="19">The sequence shown here is derived from an EMBL/GenBank/DDBJ whole genome shotgun (WGS) entry which is preliminary data.</text>
</comment>
<dbReference type="SUPFAM" id="SSF55785">
    <property type="entry name" value="PYP-like sensor domain (PAS domain)"/>
    <property type="match status" value="2"/>
</dbReference>
<keyword evidence="14" id="KW-0157">Chromophore</keyword>
<evidence type="ECO:0000256" key="13">
    <source>
        <dbReference type="ARBA" id="ARBA00022840"/>
    </source>
</evidence>
<dbReference type="NCBIfam" id="TIGR00229">
    <property type="entry name" value="sensory_box"/>
    <property type="match status" value="2"/>
</dbReference>
<keyword evidence="10" id="KW-0677">Repeat</keyword>
<evidence type="ECO:0000259" key="17">
    <source>
        <dbReference type="PROSITE" id="PS50112"/>
    </source>
</evidence>
<keyword evidence="11" id="KW-0547">Nucleotide-binding</keyword>
<evidence type="ECO:0000256" key="1">
    <source>
        <dbReference type="ARBA" id="ARBA00000085"/>
    </source>
</evidence>
<evidence type="ECO:0000256" key="10">
    <source>
        <dbReference type="ARBA" id="ARBA00022737"/>
    </source>
</evidence>
<proteinExistence type="predicted"/>
<dbReference type="InterPro" id="IPR011102">
    <property type="entry name" value="Sig_transdc_His_kinase_HWE"/>
</dbReference>
<keyword evidence="5" id="KW-0597">Phosphoprotein</keyword>
<feature type="domain" description="PAC" evidence="18">
    <location>
        <begin position="106"/>
        <end position="158"/>
    </location>
</feature>
<sequence length="480" mass="52009">MGPALGDMINEPSHGEAELTDLDRMTRSFGQIRDFVDVLPAAIYTVDSQGRITSFNEAAVELWGRRPVLHAEKWSGAWRLQKPDGSPLPHEACPMAVALSEGRPLRGAEAVAERPDGTRVHFSAYPTPLRDPNGAIVGGVNMLVDITERKSSNLSAAVLSAIVESSHDAIVSKDLNGIVVSWNAGAKSLFGYTAAEMIGKPIALLIPPDRQDEEPAILRRIRNGERVDHFETVRRRKDGSLVEISLTISPVRDRSGRIIGASKIARDISDRRQAEQQQRLIVREMSHRIKNLFAIAGSIVSMSARAATTPAELAKSVRERLDALTRAHELTRPGLIDDIDTGGGEQNLRDLIQAILLPYRGDNESTPRLVLAGPDIVVNGSAVASLALVFNEFATNAAKYGALSAAEGRVEVSWAVHDGMLAVDWREFGGPKIAHRPQRQGFGSTLANRVVVGQLAGSLEYAWDLDGLAIHLAIARDQLG</sequence>
<keyword evidence="8" id="KW-0288">FMN</keyword>
<evidence type="ECO:0000256" key="16">
    <source>
        <dbReference type="ARBA" id="ARBA00023170"/>
    </source>
</evidence>
<dbReference type="Pfam" id="PF08448">
    <property type="entry name" value="PAS_4"/>
    <property type="match status" value="1"/>
</dbReference>
<dbReference type="PROSITE" id="PS50112">
    <property type="entry name" value="PAS"/>
    <property type="match status" value="2"/>
</dbReference>
<organism evidence="19 20">
    <name type="scientific">Kaistia defluvii</name>
    <dbReference type="NCBI Taxonomy" id="410841"/>
    <lineage>
        <taxon>Bacteria</taxon>
        <taxon>Pseudomonadati</taxon>
        <taxon>Pseudomonadota</taxon>
        <taxon>Alphaproteobacteria</taxon>
        <taxon>Hyphomicrobiales</taxon>
        <taxon>Kaistiaceae</taxon>
        <taxon>Kaistia</taxon>
    </lineage>
</organism>
<dbReference type="Pfam" id="PF00989">
    <property type="entry name" value="PAS"/>
    <property type="match status" value="1"/>
</dbReference>
<keyword evidence="13" id="KW-0067">ATP-binding</keyword>
<evidence type="ECO:0000313" key="19">
    <source>
        <dbReference type="EMBL" id="MET4634277.1"/>
    </source>
</evidence>
<feature type="domain" description="PAC" evidence="18">
    <location>
        <begin position="228"/>
        <end position="280"/>
    </location>
</feature>
<dbReference type="Proteomes" id="UP001549321">
    <property type="component" value="Unassembled WGS sequence"/>
</dbReference>
<keyword evidence="6" id="KW-0716">Sensory transduction</keyword>
<keyword evidence="15" id="KW-0843">Virulence</keyword>
<gene>
    <name evidence="19" type="ORF">ABIE08_002190</name>
</gene>
<dbReference type="Pfam" id="PF07536">
    <property type="entry name" value="HWE_HK"/>
    <property type="match status" value="1"/>
</dbReference>
<feature type="domain" description="PAS" evidence="17">
    <location>
        <begin position="28"/>
        <end position="64"/>
    </location>
</feature>
<name>A0ABV2QZ29_9HYPH</name>
<keyword evidence="9" id="KW-0808">Transferase</keyword>
<evidence type="ECO:0000256" key="11">
    <source>
        <dbReference type="ARBA" id="ARBA00022741"/>
    </source>
</evidence>
<keyword evidence="20" id="KW-1185">Reference proteome</keyword>
<dbReference type="InterPro" id="IPR001610">
    <property type="entry name" value="PAC"/>
</dbReference>
<dbReference type="EMBL" id="JBEPSM010000001">
    <property type="protein sequence ID" value="MET4634277.1"/>
    <property type="molecule type" value="Genomic_DNA"/>
</dbReference>
<feature type="domain" description="PAS" evidence="17">
    <location>
        <begin position="155"/>
        <end position="225"/>
    </location>
</feature>
<dbReference type="PROSITE" id="PS50113">
    <property type="entry name" value="PAC"/>
    <property type="match status" value="2"/>
</dbReference>
<dbReference type="InterPro" id="IPR013656">
    <property type="entry name" value="PAS_4"/>
</dbReference>
<evidence type="ECO:0000256" key="6">
    <source>
        <dbReference type="ARBA" id="ARBA00022606"/>
    </source>
</evidence>
<evidence type="ECO:0000256" key="2">
    <source>
        <dbReference type="ARBA" id="ARBA00012438"/>
    </source>
</evidence>
<dbReference type="InterPro" id="IPR035965">
    <property type="entry name" value="PAS-like_dom_sf"/>
</dbReference>
<evidence type="ECO:0000256" key="3">
    <source>
        <dbReference type="ARBA" id="ARBA00021740"/>
    </source>
</evidence>
<keyword evidence="7" id="KW-0285">Flavoprotein</keyword>
<dbReference type="CDD" id="cd00130">
    <property type="entry name" value="PAS"/>
    <property type="match status" value="2"/>
</dbReference>
<dbReference type="PANTHER" id="PTHR41523:SF8">
    <property type="entry name" value="ETHYLENE RESPONSE SENSOR PROTEIN"/>
    <property type="match status" value="1"/>
</dbReference>
<evidence type="ECO:0000259" key="18">
    <source>
        <dbReference type="PROSITE" id="PS50113"/>
    </source>
</evidence>
<dbReference type="SMART" id="SM00911">
    <property type="entry name" value="HWE_HK"/>
    <property type="match status" value="1"/>
</dbReference>
<evidence type="ECO:0000313" key="20">
    <source>
        <dbReference type="Proteomes" id="UP001549321"/>
    </source>
</evidence>
<accession>A0ABV2QZ29</accession>
<evidence type="ECO:0000256" key="5">
    <source>
        <dbReference type="ARBA" id="ARBA00022553"/>
    </source>
</evidence>
<keyword evidence="12" id="KW-0418">Kinase</keyword>
<dbReference type="InterPro" id="IPR013767">
    <property type="entry name" value="PAS_fold"/>
</dbReference>
<evidence type="ECO:0000256" key="7">
    <source>
        <dbReference type="ARBA" id="ARBA00022630"/>
    </source>
</evidence>
<keyword evidence="4" id="KW-0600">Photoreceptor protein</keyword>
<evidence type="ECO:0000256" key="14">
    <source>
        <dbReference type="ARBA" id="ARBA00022991"/>
    </source>
</evidence>
<reference evidence="19 20" key="1">
    <citation type="submission" date="2024-06" db="EMBL/GenBank/DDBJ databases">
        <title>Sorghum-associated microbial communities from plants grown in Nebraska, USA.</title>
        <authorList>
            <person name="Schachtman D."/>
        </authorList>
    </citation>
    <scope>NUCLEOTIDE SEQUENCE [LARGE SCALE GENOMIC DNA]</scope>
    <source>
        <strain evidence="19 20">3207</strain>
    </source>
</reference>
<evidence type="ECO:0000256" key="8">
    <source>
        <dbReference type="ARBA" id="ARBA00022643"/>
    </source>
</evidence>
<comment type="catalytic activity">
    <reaction evidence="1">
        <text>ATP + protein L-histidine = ADP + protein N-phospho-L-histidine.</text>
        <dbReference type="EC" id="2.7.13.3"/>
    </reaction>
</comment>
<dbReference type="InterPro" id="IPR000700">
    <property type="entry name" value="PAS-assoc_C"/>
</dbReference>
<evidence type="ECO:0000256" key="15">
    <source>
        <dbReference type="ARBA" id="ARBA00023026"/>
    </source>
</evidence>
<dbReference type="PANTHER" id="PTHR41523">
    <property type="entry name" value="TWO-COMPONENT SYSTEM SENSOR PROTEIN"/>
    <property type="match status" value="1"/>
</dbReference>
<evidence type="ECO:0000256" key="4">
    <source>
        <dbReference type="ARBA" id="ARBA00022543"/>
    </source>
</evidence>
<evidence type="ECO:0000256" key="9">
    <source>
        <dbReference type="ARBA" id="ARBA00022679"/>
    </source>
</evidence>
<dbReference type="Gene3D" id="3.30.450.20">
    <property type="entry name" value="PAS domain"/>
    <property type="match status" value="2"/>
</dbReference>
<dbReference type="SMART" id="SM00091">
    <property type="entry name" value="PAS"/>
    <property type="match status" value="2"/>
</dbReference>
<evidence type="ECO:0000256" key="12">
    <source>
        <dbReference type="ARBA" id="ARBA00022777"/>
    </source>
</evidence>
<dbReference type="InterPro" id="IPR000014">
    <property type="entry name" value="PAS"/>
</dbReference>
<protein>
    <recommendedName>
        <fullName evidence="3">Blue-light-activated histidine kinase</fullName>
        <ecNumber evidence="2">2.7.13.3</ecNumber>
    </recommendedName>
</protein>
<keyword evidence="16" id="KW-0675">Receptor</keyword>
<dbReference type="EC" id="2.7.13.3" evidence="2"/>
<dbReference type="SMART" id="SM00086">
    <property type="entry name" value="PAC"/>
    <property type="match status" value="2"/>
</dbReference>
<dbReference type="InterPro" id="IPR036890">
    <property type="entry name" value="HATPase_C_sf"/>
</dbReference>